<keyword evidence="4" id="KW-1185">Reference proteome</keyword>
<comment type="caution">
    <text evidence="3">The sequence shown here is derived from an EMBL/GenBank/DDBJ whole genome shotgun (WGS) entry which is preliminary data.</text>
</comment>
<sequence>MNVIVALPPALAARLAADLEDAGLAVIATIAPDETAAALGDPASPLWDALSRAEAIVVPSSRGVLTAGLIGACDRHGVRVVALADRSSDVRIARAFGIAEPLPSTADGWRIAAAVRDGLVAEPGRRTTPGAVVAVWGPHGAPGRTTTSIELAVETARRRGHVALVDADTHAPSVAIALGLADEGPGFAAACRQAEVGALDAAELTRLSIPVGGADGVVDVLTGLNRAGRWPELSERRVSAALDACRSWADLSVVDVAASLEADEEISSDLVDGPRRNAAAQAALREADVVVAVASADPVGIARFLRGYAELRAVVGTAPVHVVVNRLRSGPLGIDPRGQVRRTLDRFAGIAEVHFLPYDGRAADAAMLQARPVGEIAPRSALSQAVRRVAARVAETALPVAGRAPA</sequence>
<reference evidence="4" key="1">
    <citation type="journal article" date="2019" name="Int. J. Syst. Evol. Microbiol.">
        <title>The Global Catalogue of Microorganisms (GCM) 10K type strain sequencing project: providing services to taxonomists for standard genome sequencing and annotation.</title>
        <authorList>
            <consortium name="The Broad Institute Genomics Platform"/>
            <consortium name="The Broad Institute Genome Sequencing Center for Infectious Disease"/>
            <person name="Wu L."/>
            <person name="Ma J."/>
        </authorList>
    </citation>
    <scope>NUCLEOTIDE SEQUENCE [LARGE SCALE GENOMIC DNA]</scope>
    <source>
        <strain evidence="4">JCM 18537</strain>
    </source>
</reference>
<evidence type="ECO:0000256" key="1">
    <source>
        <dbReference type="ARBA" id="ARBA00022741"/>
    </source>
</evidence>
<proteinExistence type="predicted"/>
<dbReference type="Proteomes" id="UP001501645">
    <property type="component" value="Unassembled WGS sequence"/>
</dbReference>
<evidence type="ECO:0000313" key="4">
    <source>
        <dbReference type="Proteomes" id="UP001501645"/>
    </source>
</evidence>
<dbReference type="InterPro" id="IPR027417">
    <property type="entry name" value="P-loop_NTPase"/>
</dbReference>
<dbReference type="InterPro" id="IPR050625">
    <property type="entry name" value="ParA/MinD_ATPase"/>
</dbReference>
<gene>
    <name evidence="3" type="ORF">GCM10023351_10870</name>
</gene>
<organism evidence="3 4">
    <name type="scientific">Microbacterium gilvum</name>
    <dbReference type="NCBI Taxonomy" id="1336204"/>
    <lineage>
        <taxon>Bacteria</taxon>
        <taxon>Bacillati</taxon>
        <taxon>Actinomycetota</taxon>
        <taxon>Actinomycetes</taxon>
        <taxon>Micrococcales</taxon>
        <taxon>Microbacteriaceae</taxon>
        <taxon>Microbacterium</taxon>
    </lineage>
</organism>
<evidence type="ECO:0000313" key="3">
    <source>
        <dbReference type="EMBL" id="GAA4769019.1"/>
    </source>
</evidence>
<dbReference type="EMBL" id="BAABKO010000001">
    <property type="protein sequence ID" value="GAA4769019.1"/>
    <property type="molecule type" value="Genomic_DNA"/>
</dbReference>
<accession>A0ABP8ZXW2</accession>
<name>A0ABP8ZXW2_9MICO</name>
<protein>
    <recommendedName>
        <fullName evidence="5">CobQ/CobB/MinD/ParA nucleotide binding domain-containing protein</fullName>
    </recommendedName>
</protein>
<dbReference type="Gene3D" id="3.40.50.300">
    <property type="entry name" value="P-loop containing nucleotide triphosphate hydrolases"/>
    <property type="match status" value="1"/>
</dbReference>
<evidence type="ECO:0000256" key="2">
    <source>
        <dbReference type="ARBA" id="ARBA00022840"/>
    </source>
</evidence>
<dbReference type="SUPFAM" id="SSF52540">
    <property type="entry name" value="P-loop containing nucleoside triphosphate hydrolases"/>
    <property type="match status" value="1"/>
</dbReference>
<keyword evidence="2" id="KW-0067">ATP-binding</keyword>
<dbReference type="PANTHER" id="PTHR43384">
    <property type="entry name" value="SEPTUM SITE-DETERMINING PROTEIN MIND HOMOLOG, CHLOROPLASTIC-RELATED"/>
    <property type="match status" value="1"/>
</dbReference>
<dbReference type="RefSeq" id="WP_345436748.1">
    <property type="nucleotide sequence ID" value="NZ_BAABKO010000001.1"/>
</dbReference>
<dbReference type="PANTHER" id="PTHR43384:SF6">
    <property type="entry name" value="SEPTUM SITE-DETERMINING PROTEIN MIND HOMOLOG, CHLOROPLASTIC"/>
    <property type="match status" value="1"/>
</dbReference>
<evidence type="ECO:0008006" key="5">
    <source>
        <dbReference type="Google" id="ProtNLM"/>
    </source>
</evidence>
<keyword evidence="1" id="KW-0547">Nucleotide-binding</keyword>